<dbReference type="EMBL" id="JTHE03000079">
    <property type="protein sequence ID" value="MCM1983942.1"/>
    <property type="molecule type" value="Genomic_DNA"/>
</dbReference>
<reference evidence="6 7" key="1">
    <citation type="journal article" date="2015" name="Genome Announc.">
        <title>Draft Genome Sequence of Filamentous Marine Cyanobacterium Lyngbya confervoides Strain BDU141951.</title>
        <authorList>
            <person name="Chandrababunaidu M.M."/>
            <person name="Sen D."/>
            <person name="Tripathy S."/>
        </authorList>
    </citation>
    <scope>NUCLEOTIDE SEQUENCE [LARGE SCALE GENOMIC DNA]</scope>
    <source>
        <strain evidence="6 7">BDU141951</strain>
    </source>
</reference>
<dbReference type="FunFam" id="2.40.30.170:FF:000010">
    <property type="entry name" value="Efflux RND transporter periplasmic adaptor subunit"/>
    <property type="match status" value="1"/>
</dbReference>
<dbReference type="RefSeq" id="WP_166275626.1">
    <property type="nucleotide sequence ID" value="NZ_JTHE03000079.1"/>
</dbReference>
<sequence length="505" mass="53531">MGRGVLTTALFVATAGCSVVRDQAVEAQGPSNRGRRQSGPVSVDVAIAQQQLLSPPVQYTGTTQPLREVSLRAQAEGKLLFLGVDVGDRVEAGQTVAQLDDNLLQGALNEARAESAAQQSAVLSARSRVGSATTQVGQARLSLEQAQGNIARLKNAWRARIEDAKLEAQQTQSDAQRLTTLATQGAVPEQQAEQARTVARQAQQALLDQQAQASQEITQSQTEANIAQQLLQAAQAQVQIEQQGVTASQGQLAARRASQAQAEERRSYGTLTAPLRGVVLARTTEEGNLVQAGNEILKIGDFSQVKVIVQVSELNLQDLQVNQPAQVRLDAFPDQTFSGRVSRISPAADPQTRLLPVEITLPNPSGKIGSGLLARVTFAPETARVVIPETALTAGTRERRGGGGPAANAGTAPPQAKRQPSDQDKKTPSPASNDQKPRIFLLKSRDEDPLVEARPVQLGKRANGEVEVLSGLKPGEFFVVRSSGPLQSGDAVQLSFLSPSPQGAK</sequence>
<dbReference type="SUPFAM" id="SSF111369">
    <property type="entry name" value="HlyD-like secretion proteins"/>
    <property type="match status" value="2"/>
</dbReference>
<dbReference type="PROSITE" id="PS51257">
    <property type="entry name" value="PROKAR_LIPOPROTEIN"/>
    <property type="match status" value="1"/>
</dbReference>
<protein>
    <submittedName>
        <fullName evidence="6">Efflux RND transporter periplasmic adaptor subunit</fullName>
    </submittedName>
</protein>
<evidence type="ECO:0000256" key="2">
    <source>
        <dbReference type="SAM" id="Coils"/>
    </source>
</evidence>
<dbReference type="AlphaFoldDB" id="A0ABD4T5F6"/>
<dbReference type="PANTHER" id="PTHR30469">
    <property type="entry name" value="MULTIDRUG RESISTANCE PROTEIN MDTA"/>
    <property type="match status" value="1"/>
</dbReference>
<dbReference type="Pfam" id="PF25954">
    <property type="entry name" value="Beta-barrel_RND_2"/>
    <property type="match status" value="1"/>
</dbReference>
<dbReference type="Gene3D" id="1.10.287.470">
    <property type="entry name" value="Helix hairpin bin"/>
    <property type="match status" value="1"/>
</dbReference>
<feature type="domain" description="Multidrug resistance protein MdtA-like barrel-sandwich hybrid" evidence="4">
    <location>
        <begin position="67"/>
        <end position="295"/>
    </location>
</feature>
<organism evidence="6 7">
    <name type="scientific">Lyngbya confervoides BDU141951</name>
    <dbReference type="NCBI Taxonomy" id="1574623"/>
    <lineage>
        <taxon>Bacteria</taxon>
        <taxon>Bacillati</taxon>
        <taxon>Cyanobacteriota</taxon>
        <taxon>Cyanophyceae</taxon>
        <taxon>Oscillatoriophycideae</taxon>
        <taxon>Oscillatoriales</taxon>
        <taxon>Microcoleaceae</taxon>
        <taxon>Lyngbya</taxon>
    </lineage>
</organism>
<evidence type="ECO:0000259" key="5">
    <source>
        <dbReference type="Pfam" id="PF25954"/>
    </source>
</evidence>
<proteinExistence type="inferred from homology"/>
<dbReference type="Gene3D" id="2.40.30.170">
    <property type="match status" value="1"/>
</dbReference>
<dbReference type="InterPro" id="IPR006143">
    <property type="entry name" value="RND_pump_MFP"/>
</dbReference>
<dbReference type="Gene3D" id="2.40.50.100">
    <property type="match status" value="1"/>
</dbReference>
<comment type="similarity">
    <text evidence="1">Belongs to the membrane fusion protein (MFP) (TC 8.A.1) family.</text>
</comment>
<dbReference type="Gene3D" id="2.40.420.20">
    <property type="match status" value="1"/>
</dbReference>
<accession>A0ABD4T5F6</accession>
<keyword evidence="7" id="KW-1185">Reference proteome</keyword>
<comment type="caution">
    <text evidence="6">The sequence shown here is derived from an EMBL/GenBank/DDBJ whole genome shotgun (WGS) entry which is preliminary data.</text>
</comment>
<dbReference type="PANTHER" id="PTHR30469:SF15">
    <property type="entry name" value="HLYD FAMILY OF SECRETION PROTEINS"/>
    <property type="match status" value="1"/>
</dbReference>
<dbReference type="InterPro" id="IPR058792">
    <property type="entry name" value="Beta-barrel_RND_2"/>
</dbReference>
<feature type="region of interest" description="Disordered" evidence="3">
    <location>
        <begin position="389"/>
        <end position="446"/>
    </location>
</feature>
<feature type="coiled-coil region" evidence="2">
    <location>
        <begin position="136"/>
        <end position="237"/>
    </location>
</feature>
<evidence type="ECO:0000259" key="4">
    <source>
        <dbReference type="Pfam" id="PF25917"/>
    </source>
</evidence>
<dbReference type="NCBIfam" id="TIGR01730">
    <property type="entry name" value="RND_mfp"/>
    <property type="match status" value="1"/>
</dbReference>
<keyword evidence="2" id="KW-0175">Coiled coil</keyword>
<feature type="domain" description="CusB-like beta-barrel" evidence="5">
    <location>
        <begin position="307"/>
        <end position="381"/>
    </location>
</feature>
<gene>
    <name evidence="6" type="ORF">QQ91_0014055</name>
</gene>
<evidence type="ECO:0000313" key="6">
    <source>
        <dbReference type="EMBL" id="MCM1983942.1"/>
    </source>
</evidence>
<dbReference type="Pfam" id="PF25917">
    <property type="entry name" value="BSH_RND"/>
    <property type="match status" value="1"/>
</dbReference>
<dbReference type="Proteomes" id="UP000031561">
    <property type="component" value="Unassembled WGS sequence"/>
</dbReference>
<evidence type="ECO:0000313" key="7">
    <source>
        <dbReference type="Proteomes" id="UP000031561"/>
    </source>
</evidence>
<evidence type="ECO:0000256" key="3">
    <source>
        <dbReference type="SAM" id="MobiDB-lite"/>
    </source>
</evidence>
<evidence type="ECO:0000256" key="1">
    <source>
        <dbReference type="ARBA" id="ARBA00009477"/>
    </source>
</evidence>
<dbReference type="InterPro" id="IPR058625">
    <property type="entry name" value="MdtA-like_BSH"/>
</dbReference>
<name>A0ABD4T5F6_9CYAN</name>